<evidence type="ECO:0000256" key="1">
    <source>
        <dbReference type="ARBA" id="ARBA00004123"/>
    </source>
</evidence>
<dbReference type="EMBL" id="BDSP01000207">
    <property type="protein sequence ID" value="GAX24445.1"/>
    <property type="molecule type" value="Genomic_DNA"/>
</dbReference>
<accession>A0A1Z5KE93</accession>
<protein>
    <submittedName>
        <fullName evidence="8">Splicing factor 3A subunit 3</fullName>
    </submittedName>
</protein>
<evidence type="ECO:0000256" key="5">
    <source>
        <dbReference type="SAM" id="MobiDB-lite"/>
    </source>
</evidence>
<feature type="domain" description="SDE2/SF3A3 SAP" evidence="7">
    <location>
        <begin position="352"/>
        <end position="422"/>
    </location>
</feature>
<feature type="domain" description="Splicing factor SF3a60 /Prp9 subunit C-terminal" evidence="6">
    <location>
        <begin position="512"/>
        <end position="631"/>
    </location>
</feature>
<evidence type="ECO:0000256" key="4">
    <source>
        <dbReference type="ARBA" id="ARBA00023242"/>
    </source>
</evidence>
<keyword evidence="9" id="KW-1185">Reference proteome</keyword>
<dbReference type="InterPro" id="IPR025086">
    <property type="entry name" value="SDE2/SF3A3_SAP"/>
</dbReference>
<dbReference type="InParanoid" id="A0A1Z5KE93"/>
<evidence type="ECO:0000259" key="7">
    <source>
        <dbReference type="Pfam" id="PF13297"/>
    </source>
</evidence>
<evidence type="ECO:0000256" key="2">
    <source>
        <dbReference type="ARBA" id="ARBA00022664"/>
    </source>
</evidence>
<comment type="subcellular location">
    <subcellularLocation>
        <location evidence="1">Nucleus</location>
    </subcellularLocation>
</comment>
<dbReference type="OrthoDB" id="2160351at2759"/>
<feature type="region of interest" description="Disordered" evidence="5">
    <location>
        <begin position="484"/>
        <end position="507"/>
    </location>
</feature>
<keyword evidence="3" id="KW-0508">mRNA splicing</keyword>
<evidence type="ECO:0000313" key="9">
    <source>
        <dbReference type="Proteomes" id="UP000198406"/>
    </source>
</evidence>
<evidence type="ECO:0000259" key="6">
    <source>
        <dbReference type="Pfam" id="PF11931"/>
    </source>
</evidence>
<dbReference type="PANTHER" id="PTHR12786">
    <property type="entry name" value="SPLICING FACTOR SF3A-RELATED"/>
    <property type="match status" value="1"/>
</dbReference>
<dbReference type="GO" id="GO:0000398">
    <property type="term" value="P:mRNA splicing, via spliceosome"/>
    <property type="evidence" value="ECO:0007669"/>
    <property type="project" value="InterPro"/>
</dbReference>
<sequence>MATTIDDNAAEDSTNVIDNPEEIQRQAMAQATRILEKARCNESEMEAWTVLGSSLLKVPLGLIKALDPGSELITTGGVQDALSTIVDITEEGIASLPPQSDPTGGGQWATTVHRTVQALTVQQMAEQAQHMTENRLLEGAALQKAWSILNSQPKDPNLWLKLLDERLQALRVYHARHQPSNVMEDDSRPHKRRRWGNPAADGYDLSATIQQRLVALQNEESLFSPDEVLGKYLDLHAVYIQTQQDGLFSGAGAKLGQYIDFLQILANGLDNTGSQAFPLDEHAKLSNRKKYVRFLTSLQTYLQSFLNRTAPLIDAKDIELEALKKLHNIWREKGGVPAVWSCKPIEAALAEDSTSGTTSSSLDLSQFSTPEELAEAVDGDKLKLELSRLGLKCGGTTLDRAKRLFMLREKKLEELPPSLFAKKSNASSSSMHRIDIARQEVIVQALLDQLRPILDASIRRCERQMTQTLAEREREIQEDLYGVPTDATKKSGTSANDDGDSDDDAPIYNPKNVPLDWDGKPIAYWLFKLHGLNHYYPCEICGGESYRGRRNFELHFAEQRHAAGMKSLGIPNTKHFHGVTNIDDAKRLWENLGAKLNQSQFDGAQEEQFEDSHGNILSRTAYEDLARQGLL</sequence>
<dbReference type="Pfam" id="PF13297">
    <property type="entry name" value="SDE2_2C"/>
    <property type="match status" value="1"/>
</dbReference>
<keyword evidence="4" id="KW-0539">Nucleus</keyword>
<gene>
    <name evidence="8" type="ORF">FisN_4Lh585</name>
</gene>
<name>A0A1Z5KE93_FISSO</name>
<feature type="region of interest" description="Disordered" evidence="5">
    <location>
        <begin position="1"/>
        <end position="21"/>
    </location>
</feature>
<reference evidence="8 9" key="1">
    <citation type="journal article" date="2015" name="Plant Cell">
        <title>Oil accumulation by the oleaginous diatom Fistulifera solaris as revealed by the genome and transcriptome.</title>
        <authorList>
            <person name="Tanaka T."/>
            <person name="Maeda Y."/>
            <person name="Veluchamy A."/>
            <person name="Tanaka M."/>
            <person name="Abida H."/>
            <person name="Marechal E."/>
            <person name="Bowler C."/>
            <person name="Muto M."/>
            <person name="Sunaga Y."/>
            <person name="Tanaka M."/>
            <person name="Yoshino T."/>
            <person name="Taniguchi T."/>
            <person name="Fukuda Y."/>
            <person name="Nemoto M."/>
            <person name="Matsumoto M."/>
            <person name="Wong P.S."/>
            <person name="Aburatani S."/>
            <person name="Fujibuchi W."/>
        </authorList>
    </citation>
    <scope>NUCLEOTIDE SEQUENCE [LARGE SCALE GENOMIC DNA]</scope>
    <source>
        <strain evidence="8 9">JPCC DA0580</strain>
    </source>
</reference>
<dbReference type="GO" id="GO:0005681">
    <property type="term" value="C:spliceosomal complex"/>
    <property type="evidence" value="ECO:0007669"/>
    <property type="project" value="InterPro"/>
</dbReference>
<evidence type="ECO:0000313" key="8">
    <source>
        <dbReference type="EMBL" id="GAX24445.1"/>
    </source>
</evidence>
<dbReference type="Proteomes" id="UP000198406">
    <property type="component" value="Unassembled WGS sequence"/>
</dbReference>
<proteinExistence type="predicted"/>
<keyword evidence="2" id="KW-0507">mRNA processing</keyword>
<feature type="compositionally biased region" description="Polar residues" evidence="5">
    <location>
        <begin position="1"/>
        <end position="17"/>
    </location>
</feature>
<organism evidence="8 9">
    <name type="scientific">Fistulifera solaris</name>
    <name type="common">Oleaginous diatom</name>
    <dbReference type="NCBI Taxonomy" id="1519565"/>
    <lineage>
        <taxon>Eukaryota</taxon>
        <taxon>Sar</taxon>
        <taxon>Stramenopiles</taxon>
        <taxon>Ochrophyta</taxon>
        <taxon>Bacillariophyta</taxon>
        <taxon>Bacillariophyceae</taxon>
        <taxon>Bacillariophycidae</taxon>
        <taxon>Naviculales</taxon>
        <taxon>Naviculaceae</taxon>
        <taxon>Fistulifera</taxon>
    </lineage>
</organism>
<feature type="region of interest" description="Disordered" evidence="5">
    <location>
        <begin position="180"/>
        <end position="199"/>
    </location>
</feature>
<dbReference type="InterPro" id="IPR051421">
    <property type="entry name" value="RNA_Proc_DNA_Dmg_Regulator"/>
</dbReference>
<dbReference type="Pfam" id="PF11931">
    <property type="entry name" value="SF3a60_Prp9_C"/>
    <property type="match status" value="1"/>
</dbReference>
<evidence type="ECO:0000256" key="3">
    <source>
        <dbReference type="ARBA" id="ARBA00023187"/>
    </source>
</evidence>
<dbReference type="AlphaFoldDB" id="A0A1Z5KE93"/>
<comment type="caution">
    <text evidence="8">The sequence shown here is derived from an EMBL/GenBank/DDBJ whole genome shotgun (WGS) entry which is preliminary data.</text>
</comment>
<dbReference type="PANTHER" id="PTHR12786:SF2">
    <property type="entry name" value="SPLICING FACTOR 3A SUBUNIT 3"/>
    <property type="match status" value="1"/>
</dbReference>
<dbReference type="GO" id="GO:0003723">
    <property type="term" value="F:RNA binding"/>
    <property type="evidence" value="ECO:0007669"/>
    <property type="project" value="InterPro"/>
</dbReference>
<dbReference type="InterPro" id="IPR024598">
    <property type="entry name" value="SF3a60/Prp9_C"/>
</dbReference>